<keyword evidence="3" id="KW-1185">Reference proteome</keyword>
<gene>
    <name evidence="2" type="ORF">BES34_009805</name>
</gene>
<evidence type="ECO:0000313" key="2">
    <source>
        <dbReference type="EMBL" id="PNV75173.1"/>
    </source>
</evidence>
<proteinExistence type="predicted"/>
<feature type="region of interest" description="Disordered" evidence="1">
    <location>
        <begin position="1"/>
        <end position="22"/>
    </location>
</feature>
<name>A0ABX4YIS1_9LEPT</name>
<protein>
    <submittedName>
        <fullName evidence="2">Uncharacterized protein</fullName>
    </submittedName>
</protein>
<dbReference type="Proteomes" id="UP000094669">
    <property type="component" value="Unassembled WGS sequence"/>
</dbReference>
<comment type="caution">
    <text evidence="2">The sequence shown here is derived from an EMBL/GenBank/DDBJ whole genome shotgun (WGS) entry which is preliminary data.</text>
</comment>
<sequence length="79" mass="8441">MGGGRSEAVEKFPLPQTDSADKNFSKMNLVGAPTGIWLPPTSNPLIPIGTLGATLLNQKKNKLELKRRDAGAGRILENV</sequence>
<evidence type="ECO:0000256" key="1">
    <source>
        <dbReference type="SAM" id="MobiDB-lite"/>
    </source>
</evidence>
<organism evidence="2 3">
    <name type="scientific">Leptospira inadai serovar Lyme</name>
    <dbReference type="NCBI Taxonomy" id="293084"/>
    <lineage>
        <taxon>Bacteria</taxon>
        <taxon>Pseudomonadati</taxon>
        <taxon>Spirochaetota</taxon>
        <taxon>Spirochaetia</taxon>
        <taxon>Leptospirales</taxon>
        <taxon>Leptospiraceae</taxon>
        <taxon>Leptospira</taxon>
    </lineage>
</organism>
<dbReference type="EMBL" id="MCRM02000008">
    <property type="protein sequence ID" value="PNV75173.1"/>
    <property type="molecule type" value="Genomic_DNA"/>
</dbReference>
<reference evidence="2" key="1">
    <citation type="submission" date="2018-01" db="EMBL/GenBank/DDBJ databases">
        <title>Genomic characterization of Leptospira inadai serogroup Lyme isolated from captured rat in Brazil and comparative analysis with human reference strain.</title>
        <authorList>
            <person name="Moreno L.Z."/>
            <person name="Loureiro A.P."/>
            <person name="Miraglia F."/>
            <person name="Kremer F.S."/>
            <person name="Eslabao M.R."/>
            <person name="Dellagostin O.A."/>
            <person name="Lilenbaum W."/>
            <person name="Moreno A.M."/>
        </authorList>
    </citation>
    <scope>NUCLEOTIDE SEQUENCE [LARGE SCALE GENOMIC DNA]</scope>
    <source>
        <strain evidence="2">M34/99</strain>
    </source>
</reference>
<accession>A0ABX4YIS1</accession>
<evidence type="ECO:0000313" key="3">
    <source>
        <dbReference type="Proteomes" id="UP000094669"/>
    </source>
</evidence>